<protein>
    <submittedName>
        <fullName evidence="1">Uncharacterized protein</fullName>
    </submittedName>
</protein>
<comment type="caution">
    <text evidence="1">The sequence shown here is derived from an EMBL/GenBank/DDBJ whole genome shotgun (WGS) entry which is preliminary data.</text>
</comment>
<name>A0ACC1P7M1_9APHY</name>
<keyword evidence="2" id="KW-1185">Reference proteome</keyword>
<evidence type="ECO:0000313" key="1">
    <source>
        <dbReference type="EMBL" id="KAJ2986843.1"/>
    </source>
</evidence>
<evidence type="ECO:0000313" key="2">
    <source>
        <dbReference type="Proteomes" id="UP001144978"/>
    </source>
</evidence>
<dbReference type="Proteomes" id="UP001144978">
    <property type="component" value="Unassembled WGS sequence"/>
</dbReference>
<sequence>MNGPFYVDFVKSLTERRPEVASSIPSTDRVKGDEGAEHSTDNTRDEGHDDSPNTEERRVTVSKPGLLRHSRHPGDDRHTEHHAGRAAEQAQVAPGGHGHAQRGWRGW</sequence>
<organism evidence="1 2">
    <name type="scientific">Trametes sanguinea</name>
    <dbReference type="NCBI Taxonomy" id="158606"/>
    <lineage>
        <taxon>Eukaryota</taxon>
        <taxon>Fungi</taxon>
        <taxon>Dikarya</taxon>
        <taxon>Basidiomycota</taxon>
        <taxon>Agaricomycotina</taxon>
        <taxon>Agaricomycetes</taxon>
        <taxon>Polyporales</taxon>
        <taxon>Polyporaceae</taxon>
        <taxon>Trametes</taxon>
    </lineage>
</organism>
<gene>
    <name evidence="1" type="ORF">NUW54_g9607</name>
</gene>
<dbReference type="EMBL" id="JANSHE010003262">
    <property type="protein sequence ID" value="KAJ2986843.1"/>
    <property type="molecule type" value="Genomic_DNA"/>
</dbReference>
<proteinExistence type="predicted"/>
<accession>A0ACC1P7M1</accession>
<reference evidence="1" key="1">
    <citation type="submission" date="2022-08" db="EMBL/GenBank/DDBJ databases">
        <title>Genome Sequence of Pycnoporus sanguineus.</title>
        <authorList>
            <person name="Buettner E."/>
        </authorList>
    </citation>
    <scope>NUCLEOTIDE SEQUENCE</scope>
    <source>
        <strain evidence="1">CG-C14</strain>
    </source>
</reference>